<accession>A0ABW3NNB7</accession>
<dbReference type="GO" id="GO:0003746">
    <property type="term" value="F:translation elongation factor activity"/>
    <property type="evidence" value="ECO:0007669"/>
    <property type="project" value="UniProtKB-KW"/>
</dbReference>
<evidence type="ECO:0000313" key="2">
    <source>
        <dbReference type="EMBL" id="MFD1094585.1"/>
    </source>
</evidence>
<dbReference type="Proteomes" id="UP001597131">
    <property type="component" value="Unassembled WGS sequence"/>
</dbReference>
<keyword evidence="2" id="KW-0251">Elongation factor</keyword>
<organism evidence="2 3">
    <name type="scientific">Salegentibacter chungangensis</name>
    <dbReference type="NCBI Taxonomy" id="1335724"/>
    <lineage>
        <taxon>Bacteria</taxon>
        <taxon>Pseudomonadati</taxon>
        <taxon>Bacteroidota</taxon>
        <taxon>Flavobacteriia</taxon>
        <taxon>Flavobacteriales</taxon>
        <taxon>Flavobacteriaceae</taxon>
        <taxon>Salegentibacter</taxon>
    </lineage>
</organism>
<keyword evidence="3" id="KW-1185">Reference proteome</keyword>
<comment type="caution">
    <text evidence="2">The sequence shown here is derived from an EMBL/GenBank/DDBJ whole genome shotgun (WGS) entry which is preliminary data.</text>
</comment>
<protein>
    <submittedName>
        <fullName evidence="2">Transcription elongation factor</fullName>
    </submittedName>
</protein>
<keyword evidence="2" id="KW-0648">Protein biosynthesis</keyword>
<evidence type="ECO:0000313" key="3">
    <source>
        <dbReference type="Proteomes" id="UP001597131"/>
    </source>
</evidence>
<sequence length="151" mass="16856">MMKEIKDKLFKACEAYVQERISRISLAMSDLESDLENETKSSAGDKYETGREMINLEWNKLSTQLQQFKKLKETLEMAKSNKTAEEIKLGSLVKTENANYLIAIPAGVITLGSETWFAVGANAPIAQALLNKKKGEDFSFNGTKDKIISVD</sequence>
<name>A0ABW3NNB7_9FLAO</name>
<gene>
    <name evidence="2" type="ORF">ACFQ3Q_02385</name>
</gene>
<feature type="coiled-coil region" evidence="1">
    <location>
        <begin position="61"/>
        <end position="88"/>
    </location>
</feature>
<keyword evidence="1" id="KW-0175">Coiled coil</keyword>
<proteinExistence type="predicted"/>
<dbReference type="EMBL" id="JBHTLI010000001">
    <property type="protein sequence ID" value="MFD1094585.1"/>
    <property type="molecule type" value="Genomic_DNA"/>
</dbReference>
<reference evidence="3" key="1">
    <citation type="journal article" date="2019" name="Int. J. Syst. Evol. Microbiol.">
        <title>The Global Catalogue of Microorganisms (GCM) 10K type strain sequencing project: providing services to taxonomists for standard genome sequencing and annotation.</title>
        <authorList>
            <consortium name="The Broad Institute Genomics Platform"/>
            <consortium name="The Broad Institute Genome Sequencing Center for Infectious Disease"/>
            <person name="Wu L."/>
            <person name="Ma J."/>
        </authorList>
    </citation>
    <scope>NUCLEOTIDE SEQUENCE [LARGE SCALE GENOMIC DNA]</scope>
    <source>
        <strain evidence="3">CCUG 64793</strain>
    </source>
</reference>
<evidence type="ECO:0000256" key="1">
    <source>
        <dbReference type="SAM" id="Coils"/>
    </source>
</evidence>
<dbReference type="RefSeq" id="WP_380742544.1">
    <property type="nucleotide sequence ID" value="NZ_JBHTLI010000001.1"/>
</dbReference>